<dbReference type="PANTHER" id="PTHR43133">
    <property type="entry name" value="RNA POLYMERASE ECF-TYPE SIGMA FACTO"/>
    <property type="match status" value="1"/>
</dbReference>
<dbReference type="AlphaFoldDB" id="A0AA41ZJM8"/>
<dbReference type="CDD" id="cd06171">
    <property type="entry name" value="Sigma70_r4"/>
    <property type="match status" value="1"/>
</dbReference>
<evidence type="ECO:0000259" key="6">
    <source>
        <dbReference type="Pfam" id="PF08281"/>
    </source>
</evidence>
<sequence>MIVRDAQDCEDLLQLTIERALARAGEREAGTQLDLWMFRVMKNLWIDEIRKRRRWGRLVEPLPDDMEVGDRGEGAGDLLDNVELAKVRALVEDLPEEQRMAVKLVLLGGYSYAEAAAVLEIPEGTLTSRLARGRTALLQHYNGKGTRH</sequence>
<proteinExistence type="inferred from homology"/>
<dbReference type="NCBIfam" id="TIGR02937">
    <property type="entry name" value="sigma70-ECF"/>
    <property type="match status" value="1"/>
</dbReference>
<dbReference type="GO" id="GO:0016987">
    <property type="term" value="F:sigma factor activity"/>
    <property type="evidence" value="ECO:0007669"/>
    <property type="project" value="UniProtKB-KW"/>
</dbReference>
<dbReference type="InterPro" id="IPR013249">
    <property type="entry name" value="RNA_pol_sigma70_r4_t2"/>
</dbReference>
<dbReference type="SUPFAM" id="SSF88946">
    <property type="entry name" value="Sigma2 domain of RNA polymerase sigma factors"/>
    <property type="match status" value="1"/>
</dbReference>
<gene>
    <name evidence="7" type="ORF">NEE01_19565</name>
</gene>
<dbReference type="GO" id="GO:0003677">
    <property type="term" value="F:DNA binding"/>
    <property type="evidence" value="ECO:0007669"/>
    <property type="project" value="InterPro"/>
</dbReference>
<dbReference type="InterPro" id="IPR013325">
    <property type="entry name" value="RNA_pol_sigma_r2"/>
</dbReference>
<accession>A0AA41ZJM8</accession>
<dbReference type="InterPro" id="IPR039425">
    <property type="entry name" value="RNA_pol_sigma-70-like"/>
</dbReference>
<evidence type="ECO:0000313" key="7">
    <source>
        <dbReference type="EMBL" id="MCW6536983.1"/>
    </source>
</evidence>
<feature type="domain" description="RNA polymerase sigma-70 region 2" evidence="5">
    <location>
        <begin position="3"/>
        <end position="54"/>
    </location>
</feature>
<reference evidence="7" key="1">
    <citation type="submission" date="2022-06" db="EMBL/GenBank/DDBJ databases">
        <title>Sphingomonas sp. nov. isolated from rhizosphere soil of tomato.</title>
        <authorList>
            <person name="Dong H."/>
            <person name="Gao R."/>
        </authorList>
    </citation>
    <scope>NUCLEOTIDE SEQUENCE</scope>
    <source>
        <strain evidence="7">MMSM24</strain>
    </source>
</reference>
<name>A0AA41ZJM8_9SPHN</name>
<evidence type="ECO:0000259" key="5">
    <source>
        <dbReference type="Pfam" id="PF04542"/>
    </source>
</evidence>
<dbReference type="SUPFAM" id="SSF88659">
    <property type="entry name" value="Sigma3 and sigma4 domains of RNA polymerase sigma factors"/>
    <property type="match status" value="1"/>
</dbReference>
<keyword evidence="3" id="KW-0731">Sigma factor</keyword>
<feature type="domain" description="RNA polymerase sigma factor 70 region 4 type 2" evidence="6">
    <location>
        <begin position="86"/>
        <end position="137"/>
    </location>
</feature>
<dbReference type="InterPro" id="IPR014284">
    <property type="entry name" value="RNA_pol_sigma-70_dom"/>
</dbReference>
<dbReference type="Pfam" id="PF08281">
    <property type="entry name" value="Sigma70_r4_2"/>
    <property type="match status" value="1"/>
</dbReference>
<keyword evidence="8" id="KW-1185">Reference proteome</keyword>
<evidence type="ECO:0000313" key="8">
    <source>
        <dbReference type="Proteomes" id="UP001165565"/>
    </source>
</evidence>
<dbReference type="Proteomes" id="UP001165565">
    <property type="component" value="Unassembled WGS sequence"/>
</dbReference>
<keyword evidence="4" id="KW-0804">Transcription</keyword>
<dbReference type="InterPro" id="IPR007627">
    <property type="entry name" value="RNA_pol_sigma70_r2"/>
</dbReference>
<evidence type="ECO:0000256" key="2">
    <source>
        <dbReference type="ARBA" id="ARBA00023015"/>
    </source>
</evidence>
<dbReference type="InterPro" id="IPR013324">
    <property type="entry name" value="RNA_pol_sigma_r3/r4-like"/>
</dbReference>
<evidence type="ECO:0000256" key="3">
    <source>
        <dbReference type="ARBA" id="ARBA00023082"/>
    </source>
</evidence>
<dbReference type="PANTHER" id="PTHR43133:SF25">
    <property type="entry name" value="RNA POLYMERASE SIGMA FACTOR RFAY-RELATED"/>
    <property type="match status" value="1"/>
</dbReference>
<keyword evidence="2" id="KW-0805">Transcription regulation</keyword>
<evidence type="ECO:0000256" key="1">
    <source>
        <dbReference type="ARBA" id="ARBA00010641"/>
    </source>
</evidence>
<comment type="similarity">
    <text evidence="1">Belongs to the sigma-70 factor family. ECF subfamily.</text>
</comment>
<dbReference type="Gene3D" id="1.10.1740.10">
    <property type="match status" value="1"/>
</dbReference>
<comment type="caution">
    <text evidence="7">The sequence shown here is derived from an EMBL/GenBank/DDBJ whole genome shotgun (WGS) entry which is preliminary data.</text>
</comment>
<dbReference type="EMBL" id="JANFAV010000017">
    <property type="protein sequence ID" value="MCW6536983.1"/>
    <property type="molecule type" value="Genomic_DNA"/>
</dbReference>
<organism evidence="7 8">
    <name type="scientific">Sphingomonas lycopersici</name>
    <dbReference type="NCBI Taxonomy" id="2951807"/>
    <lineage>
        <taxon>Bacteria</taxon>
        <taxon>Pseudomonadati</taxon>
        <taxon>Pseudomonadota</taxon>
        <taxon>Alphaproteobacteria</taxon>
        <taxon>Sphingomonadales</taxon>
        <taxon>Sphingomonadaceae</taxon>
        <taxon>Sphingomonas</taxon>
    </lineage>
</organism>
<protein>
    <submittedName>
        <fullName evidence="7">Sigma-70 family RNA polymerase sigma factor</fullName>
    </submittedName>
</protein>
<dbReference type="GO" id="GO:0006352">
    <property type="term" value="P:DNA-templated transcription initiation"/>
    <property type="evidence" value="ECO:0007669"/>
    <property type="project" value="InterPro"/>
</dbReference>
<evidence type="ECO:0000256" key="4">
    <source>
        <dbReference type="ARBA" id="ARBA00023163"/>
    </source>
</evidence>
<dbReference type="InterPro" id="IPR036388">
    <property type="entry name" value="WH-like_DNA-bd_sf"/>
</dbReference>
<dbReference type="Gene3D" id="1.10.10.10">
    <property type="entry name" value="Winged helix-like DNA-binding domain superfamily/Winged helix DNA-binding domain"/>
    <property type="match status" value="1"/>
</dbReference>
<dbReference type="Pfam" id="PF04542">
    <property type="entry name" value="Sigma70_r2"/>
    <property type="match status" value="1"/>
</dbReference>